<accession>A0ABP4RWY4</accession>
<organism evidence="3 4">
    <name type="scientific">Nonomuraea maheshkhaliensis</name>
    <dbReference type="NCBI Taxonomy" id="419590"/>
    <lineage>
        <taxon>Bacteria</taxon>
        <taxon>Bacillati</taxon>
        <taxon>Actinomycetota</taxon>
        <taxon>Actinomycetes</taxon>
        <taxon>Streptosporangiales</taxon>
        <taxon>Streptosporangiaceae</taxon>
        <taxon>Nonomuraea</taxon>
    </lineage>
</organism>
<dbReference type="InterPro" id="IPR008979">
    <property type="entry name" value="Galactose-bd-like_sf"/>
</dbReference>
<feature type="transmembrane region" description="Helical" evidence="1">
    <location>
        <begin position="115"/>
        <end position="137"/>
    </location>
</feature>
<protein>
    <recommendedName>
        <fullName evidence="2">CBM6 domain-containing protein</fullName>
    </recommendedName>
</protein>
<keyword evidence="4" id="KW-1185">Reference proteome</keyword>
<feature type="transmembrane region" description="Helical" evidence="1">
    <location>
        <begin position="57"/>
        <end position="74"/>
    </location>
</feature>
<sequence length="263" mass="28232">MTKAAERRERAPGSLAWRAVRVAAIVVLVVSVLTWFLVDPLRLPGHVLEGLNQRASVIGMFTGAVGLVVSMLGLRAQLRGRSPAADVASAGDVASAATGAPEPAAMAPGPRRRTVLLVATVPAAVVALIVLITLAVVRNAPVRYEAEDGAPFNAMPLFNIEGASGNASMGHLNYPDSWVEIKVQVPRAGTYTVDVRYRAGDGDARQYLTVNGAAKRIVHYRDRTWDTWGNATAKVRLDQGWNTLRFQHDEGPFAAELDYVEIA</sequence>
<dbReference type="Gene3D" id="2.60.120.260">
    <property type="entry name" value="Galactose-binding domain-like"/>
    <property type="match status" value="1"/>
</dbReference>
<evidence type="ECO:0000313" key="4">
    <source>
        <dbReference type="Proteomes" id="UP001500064"/>
    </source>
</evidence>
<dbReference type="InterPro" id="IPR005084">
    <property type="entry name" value="CBM6"/>
</dbReference>
<evidence type="ECO:0000259" key="2">
    <source>
        <dbReference type="PROSITE" id="PS51175"/>
    </source>
</evidence>
<comment type="caution">
    <text evidence="3">The sequence shown here is derived from an EMBL/GenBank/DDBJ whole genome shotgun (WGS) entry which is preliminary data.</text>
</comment>
<evidence type="ECO:0000313" key="3">
    <source>
        <dbReference type="EMBL" id="GAA1663482.1"/>
    </source>
</evidence>
<evidence type="ECO:0000256" key="1">
    <source>
        <dbReference type="SAM" id="Phobius"/>
    </source>
</evidence>
<keyword evidence="1" id="KW-0472">Membrane</keyword>
<dbReference type="RefSeq" id="WP_346111048.1">
    <property type="nucleotide sequence ID" value="NZ_BAAAMU010000069.1"/>
</dbReference>
<dbReference type="EMBL" id="BAAAMU010000069">
    <property type="protein sequence ID" value="GAA1663482.1"/>
    <property type="molecule type" value="Genomic_DNA"/>
</dbReference>
<feature type="domain" description="CBM6" evidence="2">
    <location>
        <begin position="142"/>
        <end position="263"/>
    </location>
</feature>
<keyword evidence="1" id="KW-1133">Transmembrane helix</keyword>
<gene>
    <name evidence="3" type="ORF">GCM10009733_071400</name>
</gene>
<dbReference type="PROSITE" id="PS51175">
    <property type="entry name" value="CBM6"/>
    <property type="match status" value="1"/>
</dbReference>
<dbReference type="Proteomes" id="UP001500064">
    <property type="component" value="Unassembled WGS sequence"/>
</dbReference>
<keyword evidence="1" id="KW-0812">Transmembrane</keyword>
<dbReference type="SUPFAM" id="SSF49785">
    <property type="entry name" value="Galactose-binding domain-like"/>
    <property type="match status" value="1"/>
</dbReference>
<feature type="transmembrane region" description="Helical" evidence="1">
    <location>
        <begin position="20"/>
        <end position="37"/>
    </location>
</feature>
<proteinExistence type="predicted"/>
<name>A0ABP4RWY4_9ACTN</name>
<reference evidence="4" key="1">
    <citation type="journal article" date="2019" name="Int. J. Syst. Evol. Microbiol.">
        <title>The Global Catalogue of Microorganisms (GCM) 10K type strain sequencing project: providing services to taxonomists for standard genome sequencing and annotation.</title>
        <authorList>
            <consortium name="The Broad Institute Genomics Platform"/>
            <consortium name="The Broad Institute Genome Sequencing Center for Infectious Disease"/>
            <person name="Wu L."/>
            <person name="Ma J."/>
        </authorList>
    </citation>
    <scope>NUCLEOTIDE SEQUENCE [LARGE SCALE GENOMIC DNA]</scope>
    <source>
        <strain evidence="4">JCM 13929</strain>
    </source>
</reference>